<reference evidence="1 2" key="1">
    <citation type="submission" date="2017-01" db="EMBL/GenBank/DDBJ databases">
        <title>New insights into the genetic diversity of Chromobacterium isolated from tropical freshwater lake.</title>
        <authorList>
            <person name="Santos A.B."/>
            <person name="Nascimento A.M."/>
            <person name="Da Silva P.C."/>
        </authorList>
    </citation>
    <scope>NUCLEOTIDE SEQUENCE [LARGE SCALE GENOMIC DNA]</scope>
    <source>
        <strain evidence="1 2">56AF</strain>
    </source>
</reference>
<organism evidence="1 2">
    <name type="scientific">Chromobacterium amazonense</name>
    <dbReference type="NCBI Taxonomy" id="1382803"/>
    <lineage>
        <taxon>Bacteria</taxon>
        <taxon>Pseudomonadati</taxon>
        <taxon>Pseudomonadota</taxon>
        <taxon>Betaproteobacteria</taxon>
        <taxon>Neisseriales</taxon>
        <taxon>Chromobacteriaceae</taxon>
        <taxon>Chromobacterium</taxon>
    </lineage>
</organism>
<evidence type="ECO:0000313" key="2">
    <source>
        <dbReference type="Proteomes" id="UP000239469"/>
    </source>
</evidence>
<dbReference type="SUPFAM" id="SSF75169">
    <property type="entry name" value="DsrEFH-like"/>
    <property type="match status" value="1"/>
</dbReference>
<sequence>MEHPVAHQQTPWFVRVKRLPWPNAETAAKQRANPSLSEKLAEILGKSAMVKICETCADAGGLVEDYLPPSAVIGTTLERAEWTRAADKRMGF</sequence>
<evidence type="ECO:0000313" key="1">
    <source>
        <dbReference type="EMBL" id="PRP71334.1"/>
    </source>
</evidence>
<name>A0A2S9X6J0_9NEIS</name>
<gene>
    <name evidence="1" type="ORF">BUE93_06965</name>
</gene>
<dbReference type="OrthoDB" id="9812053at2"/>
<comment type="caution">
    <text evidence="1">The sequence shown here is derived from an EMBL/GenBank/DDBJ whole genome shotgun (WGS) entry which is preliminary data.</text>
</comment>
<dbReference type="Proteomes" id="UP000239469">
    <property type="component" value="Unassembled WGS sequence"/>
</dbReference>
<accession>A0A2S9X6J0</accession>
<proteinExistence type="predicted"/>
<dbReference type="Gene3D" id="3.40.1260.10">
    <property type="entry name" value="DsrEFH-like"/>
    <property type="match status" value="1"/>
</dbReference>
<dbReference type="RefSeq" id="WP_106076269.1">
    <property type="nucleotide sequence ID" value="NZ_MTBD01000014.1"/>
</dbReference>
<dbReference type="AlphaFoldDB" id="A0A2S9X6J0"/>
<dbReference type="EMBL" id="MTBD01000014">
    <property type="protein sequence ID" value="PRP71334.1"/>
    <property type="molecule type" value="Genomic_DNA"/>
</dbReference>
<dbReference type="InterPro" id="IPR027396">
    <property type="entry name" value="DsrEFH-like"/>
</dbReference>
<protein>
    <submittedName>
        <fullName evidence="1">Uncharacterized protein</fullName>
    </submittedName>
</protein>